<name>A0A2K3UWL9_9DEIO</name>
<reference evidence="4 5" key="1">
    <citation type="submission" date="2018-01" db="EMBL/GenBank/DDBJ databases">
        <title>Deinococcus koreensis sp. nov., a radiation-resistant bacterium isolated from river water.</title>
        <authorList>
            <person name="Choi A."/>
        </authorList>
    </citation>
    <scope>NUCLEOTIDE SEQUENCE [LARGE SCALE GENOMIC DNA]</scope>
    <source>
        <strain evidence="4 5">SJW1-2</strain>
    </source>
</reference>
<dbReference type="SUPFAM" id="SSF55729">
    <property type="entry name" value="Acyl-CoA N-acyltransferases (Nat)"/>
    <property type="match status" value="1"/>
</dbReference>
<dbReference type="InterPro" id="IPR016181">
    <property type="entry name" value="Acyl_CoA_acyltransferase"/>
</dbReference>
<gene>
    <name evidence="4" type="ORF">CVO96_05700</name>
</gene>
<dbReference type="NCBIfam" id="NF040501">
    <property type="entry name" value="resist_ArsN2"/>
    <property type="match status" value="1"/>
</dbReference>
<dbReference type="Gene3D" id="3.40.630.30">
    <property type="match status" value="1"/>
</dbReference>
<feature type="domain" description="N-acetyltransferase" evidence="3">
    <location>
        <begin position="1"/>
        <end position="139"/>
    </location>
</feature>
<dbReference type="PANTHER" id="PTHR43877">
    <property type="entry name" value="AMINOALKYLPHOSPHONATE N-ACETYLTRANSFERASE-RELATED-RELATED"/>
    <property type="match status" value="1"/>
</dbReference>
<evidence type="ECO:0000256" key="2">
    <source>
        <dbReference type="ARBA" id="ARBA00023315"/>
    </source>
</evidence>
<organism evidence="4 5">
    <name type="scientific">Deinococcus koreensis</name>
    <dbReference type="NCBI Taxonomy" id="2054903"/>
    <lineage>
        <taxon>Bacteria</taxon>
        <taxon>Thermotogati</taxon>
        <taxon>Deinococcota</taxon>
        <taxon>Deinococci</taxon>
        <taxon>Deinococcales</taxon>
        <taxon>Deinococcaceae</taxon>
        <taxon>Deinococcus</taxon>
    </lineage>
</organism>
<dbReference type="InterPro" id="IPR050832">
    <property type="entry name" value="Bact_Acetyltransf"/>
</dbReference>
<dbReference type="AlphaFoldDB" id="A0A2K3UWL9"/>
<evidence type="ECO:0000313" key="5">
    <source>
        <dbReference type="Proteomes" id="UP000236379"/>
    </source>
</evidence>
<dbReference type="InterPro" id="IPR045534">
    <property type="entry name" value="DUF6428"/>
</dbReference>
<evidence type="ECO:0000313" key="4">
    <source>
        <dbReference type="EMBL" id="PNY80932.1"/>
    </source>
</evidence>
<evidence type="ECO:0000256" key="1">
    <source>
        <dbReference type="ARBA" id="ARBA00022679"/>
    </source>
</evidence>
<proteinExistence type="predicted"/>
<protein>
    <recommendedName>
        <fullName evidence="3">N-acetyltransferase domain-containing protein</fullName>
    </recommendedName>
</protein>
<evidence type="ECO:0000259" key="3">
    <source>
        <dbReference type="PROSITE" id="PS51186"/>
    </source>
</evidence>
<keyword evidence="5" id="KW-1185">Reference proteome</keyword>
<dbReference type="GO" id="GO:0016747">
    <property type="term" value="F:acyltransferase activity, transferring groups other than amino-acyl groups"/>
    <property type="evidence" value="ECO:0007669"/>
    <property type="project" value="InterPro"/>
</dbReference>
<comment type="caution">
    <text evidence="4">The sequence shown here is derived from an EMBL/GenBank/DDBJ whole genome shotgun (WGS) entry which is preliminary data.</text>
</comment>
<accession>A0A2K3UWL9</accession>
<dbReference type="InterPro" id="IPR000182">
    <property type="entry name" value="GNAT_dom"/>
</dbReference>
<dbReference type="Proteomes" id="UP000236379">
    <property type="component" value="Unassembled WGS sequence"/>
</dbReference>
<dbReference type="CDD" id="cd04301">
    <property type="entry name" value="NAT_SF"/>
    <property type="match status" value="1"/>
</dbReference>
<keyword evidence="2" id="KW-0012">Acyltransferase</keyword>
<dbReference type="EMBL" id="PPPD01000001">
    <property type="protein sequence ID" value="PNY80932.1"/>
    <property type="molecule type" value="Genomic_DNA"/>
</dbReference>
<dbReference type="RefSeq" id="WP_103311306.1">
    <property type="nucleotide sequence ID" value="NZ_PPPD01000001.1"/>
</dbReference>
<dbReference type="PROSITE" id="PS51186">
    <property type="entry name" value="GNAT"/>
    <property type="match status" value="1"/>
</dbReference>
<sequence>MRALTSTDLGATQALLRSLNLPTVGVQPEGFVVAEEDGEVVALAGLEVHGRVGLLRSVAVRPEQRSRGVARRLVEHIIQRARDEGLGDLYLLTTTAAGYFPRFGFQPRPRSLAPAALNASPEFQGVCPESATLMHLPLEEIPMPANTAPAPVQPIPGLNEGLSTADLLDALRAAPQRPLEFWLEGRPLVPPGYHTTEIKAVTIEAMDCGGRAAAWRETVIQLMDGSAEEARAGFMSTRKFLAIYDRVARHIPVKGEAEVRFEYGNALSPALQYHVLRVEAQLERVVVHLRTPGVQCKAQDACGTPASAQAGAAQAGADACAPDTGCCAPQSPVQLG</sequence>
<keyword evidence="1" id="KW-0808">Transferase</keyword>
<dbReference type="OrthoDB" id="66316at2"/>
<dbReference type="Pfam" id="PF00583">
    <property type="entry name" value="Acetyltransf_1"/>
    <property type="match status" value="1"/>
</dbReference>
<dbReference type="Pfam" id="PF20001">
    <property type="entry name" value="DUF6428"/>
    <property type="match status" value="1"/>
</dbReference>